<dbReference type="AlphaFoldDB" id="A0A9W8QM14"/>
<dbReference type="GeneID" id="80895560"/>
<keyword evidence="4" id="KW-1185">Reference proteome</keyword>
<feature type="domain" description="GST N-terminal" evidence="2">
    <location>
        <begin position="63"/>
        <end position="149"/>
    </location>
</feature>
<evidence type="ECO:0000256" key="1">
    <source>
        <dbReference type="ARBA" id="ARBA00007409"/>
    </source>
</evidence>
<evidence type="ECO:0000259" key="2">
    <source>
        <dbReference type="PROSITE" id="PS50404"/>
    </source>
</evidence>
<dbReference type="KEGG" id="amus:LMH87_008401"/>
<dbReference type="PROSITE" id="PS50404">
    <property type="entry name" value="GST_NTER"/>
    <property type="match status" value="1"/>
</dbReference>
<dbReference type="PANTHER" id="PTHR44051:SF8">
    <property type="entry name" value="GLUTATHIONE S-TRANSFERASE GSTA"/>
    <property type="match status" value="1"/>
</dbReference>
<dbReference type="Proteomes" id="UP001144673">
    <property type="component" value="Unassembled WGS sequence"/>
</dbReference>
<sequence length="220" mass="24444">MAARESYSTRYEVLNPRPRAKAGAARLPQKVVPPGVLRHITVTEASLIEQAPLRVKNSKHHLQFFTQNSPNGKQVQILLEELRDAAGIDCETQLIDLDTDDQKKKWFLALNQAGKISVLVDSSSPEGPVLAMESPAILLHLQENYDADNLFGLSSAYERSQVHQWLFMWHSAARHHGLTRAFINDASSDPRPEIGLEALRNRAVLLSWGAAGNLPTVLLN</sequence>
<dbReference type="InterPro" id="IPR036249">
    <property type="entry name" value="Thioredoxin-like_sf"/>
</dbReference>
<evidence type="ECO:0000313" key="4">
    <source>
        <dbReference type="Proteomes" id="UP001144673"/>
    </source>
</evidence>
<protein>
    <recommendedName>
        <fullName evidence="2">GST N-terminal domain-containing protein</fullName>
    </recommendedName>
</protein>
<gene>
    <name evidence="3" type="ORF">LMH87_008401</name>
</gene>
<dbReference type="RefSeq" id="XP_056057502.1">
    <property type="nucleotide sequence ID" value="XM_056197959.1"/>
</dbReference>
<name>A0A9W8QM14_AKAMU</name>
<dbReference type="SUPFAM" id="SSF52833">
    <property type="entry name" value="Thioredoxin-like"/>
    <property type="match status" value="1"/>
</dbReference>
<proteinExistence type="inferred from homology"/>
<dbReference type="PANTHER" id="PTHR44051">
    <property type="entry name" value="GLUTATHIONE S-TRANSFERASE-RELATED"/>
    <property type="match status" value="1"/>
</dbReference>
<comment type="similarity">
    <text evidence="1">Belongs to the GST superfamily.</text>
</comment>
<comment type="caution">
    <text evidence="3">The sequence shown here is derived from an EMBL/GenBank/DDBJ whole genome shotgun (WGS) entry which is preliminary data.</text>
</comment>
<dbReference type="Gene3D" id="3.40.30.10">
    <property type="entry name" value="Glutaredoxin"/>
    <property type="match status" value="1"/>
</dbReference>
<evidence type="ECO:0000313" key="3">
    <source>
        <dbReference type="EMBL" id="KAJ4159503.1"/>
    </source>
</evidence>
<organism evidence="3 4">
    <name type="scientific">Akanthomyces muscarius</name>
    <name type="common">Entomopathogenic fungus</name>
    <name type="synonym">Lecanicillium muscarium</name>
    <dbReference type="NCBI Taxonomy" id="2231603"/>
    <lineage>
        <taxon>Eukaryota</taxon>
        <taxon>Fungi</taxon>
        <taxon>Dikarya</taxon>
        <taxon>Ascomycota</taxon>
        <taxon>Pezizomycotina</taxon>
        <taxon>Sordariomycetes</taxon>
        <taxon>Hypocreomycetidae</taxon>
        <taxon>Hypocreales</taxon>
        <taxon>Cordycipitaceae</taxon>
        <taxon>Akanthomyces</taxon>
    </lineage>
</organism>
<dbReference type="Gene3D" id="1.20.1050.10">
    <property type="match status" value="1"/>
</dbReference>
<accession>A0A9W8QM14</accession>
<dbReference type="EMBL" id="JAJHUN010000005">
    <property type="protein sequence ID" value="KAJ4159503.1"/>
    <property type="molecule type" value="Genomic_DNA"/>
</dbReference>
<reference evidence="3" key="1">
    <citation type="journal article" date="2023" name="Access Microbiol">
        <title>De-novo genome assembly for Akanthomyces muscarius, a biocontrol agent of insect agricultural pests.</title>
        <authorList>
            <person name="Erdos Z."/>
            <person name="Studholme D.J."/>
            <person name="Raymond B."/>
            <person name="Sharma M."/>
        </authorList>
    </citation>
    <scope>NUCLEOTIDE SEQUENCE</scope>
    <source>
        <strain evidence="3">Ve6</strain>
    </source>
</reference>
<dbReference type="InterPro" id="IPR004045">
    <property type="entry name" value="Glutathione_S-Trfase_N"/>
</dbReference>